<dbReference type="EMBL" id="LRBV02000004">
    <property type="status" value="NOT_ANNOTATED_CDS"/>
    <property type="molecule type" value="Genomic_DNA"/>
</dbReference>
<dbReference type="AlphaFoldDB" id="A0A7N2LE91"/>
<dbReference type="InterPro" id="IPR040256">
    <property type="entry name" value="At4g02000-like"/>
</dbReference>
<dbReference type="Gramene" id="QL04p016008:mrna">
    <property type="protein sequence ID" value="QL04p016008:mrna"/>
    <property type="gene ID" value="QL04p016008"/>
</dbReference>
<reference evidence="3" key="2">
    <citation type="submission" date="2021-01" db="UniProtKB">
        <authorList>
            <consortium name="EnsemblPlants"/>
        </authorList>
    </citation>
    <scope>IDENTIFICATION</scope>
</reference>
<name>A0A7N2LE91_QUELO</name>
<feature type="compositionally biased region" description="Polar residues" evidence="1">
    <location>
        <begin position="717"/>
        <end position="731"/>
    </location>
</feature>
<dbReference type="PANTHER" id="PTHR31286">
    <property type="entry name" value="GLYCINE-RICH CELL WALL STRUCTURAL PROTEIN 1.8-LIKE"/>
    <property type="match status" value="1"/>
</dbReference>
<evidence type="ECO:0000256" key="1">
    <source>
        <dbReference type="SAM" id="MobiDB-lite"/>
    </source>
</evidence>
<dbReference type="EnsemblPlants" id="QL04p016008:mrna">
    <property type="protein sequence ID" value="QL04p016008:mrna"/>
    <property type="gene ID" value="QL04p016008"/>
</dbReference>
<feature type="region of interest" description="Disordered" evidence="1">
    <location>
        <begin position="677"/>
        <end position="733"/>
    </location>
</feature>
<feature type="region of interest" description="Disordered" evidence="1">
    <location>
        <begin position="385"/>
        <end position="430"/>
    </location>
</feature>
<feature type="compositionally biased region" description="Low complexity" evidence="1">
    <location>
        <begin position="837"/>
        <end position="849"/>
    </location>
</feature>
<dbReference type="Pfam" id="PF14111">
    <property type="entry name" value="DUF4283"/>
    <property type="match status" value="1"/>
</dbReference>
<feature type="region of interest" description="Disordered" evidence="1">
    <location>
        <begin position="756"/>
        <end position="823"/>
    </location>
</feature>
<keyword evidence="4" id="KW-1185">Reference proteome</keyword>
<feature type="compositionally biased region" description="Basic and acidic residues" evidence="1">
    <location>
        <begin position="395"/>
        <end position="409"/>
    </location>
</feature>
<dbReference type="Proteomes" id="UP000594261">
    <property type="component" value="Chromosome 4"/>
</dbReference>
<feature type="compositionally biased region" description="Low complexity" evidence="1">
    <location>
        <begin position="690"/>
        <end position="703"/>
    </location>
</feature>
<evidence type="ECO:0000313" key="4">
    <source>
        <dbReference type="Proteomes" id="UP000594261"/>
    </source>
</evidence>
<sequence length="1076" mass="121747">MLLLILYATSWVEEGEVRRAGEPFAGGKERRSQQGSKEEGELVGSWGFGELRGRDLSHASRGDSRGVLHDEPKSGTLGLPRTERSSAVPQGYPMLYIIGFGPQLSSAWTSGLPTNALLMTSLYEIHLHSTVRLMRWGSGTDTSLFSDSFGNLNEFNAFRFALPIRRQAGSWFPPRLESEDYAMPWICPKPSFPHPGSWFPHRLESEDYTIPWFCPKPSFPHPSSWFPHRLESEDYAMPWFCPKPSFPHPGSWFPHRLESEDYAMPWFCPKPSFPHPSSWFPHRLESEDYAMPWFCPKPSFPHPGSWFPHRLESEDYAMPWFCPKPSFLIQLVSHRLESEDYAMPWFCPKPSFPHPGSWFPHRLESEDYAMPWFCPKPSFPHPGKSPMANRHYHVHHPENTDDEYAERARNNNGKNKKPMTSSSDESESALELNLRARQEGDDHDMDANKFSTTIEVELNPRELAPIINQFRYSLIIYVHGKKIGYHNLYTRLVRVLAHFGPYQLVDLGLGFFLLNISEFLDYNMVLHKYPLSIPNYCVTLLPWKPNFRPSETVITQVDVWIQLPELPIEYYGFLLRIAAAIGGNLLKIDPITEGRKMCKFARFCVRVDLTRPLPGHIKIGEIWQRVEYEGLDMVCSLCRHYGHLKHNCLDQLLNSATINASRGQASTSNELVNSAGHRRLADHTSKIVMSKSADSSSSDDNSSWTQARHFKQHQRESSGSQRPHVQNQNMAAGTESDLELIDQSKPKASVIAESSTELMQRKNPLPGEGTSLSPITEGTLSQPPKDKPPYIPKSLKSEKGLPSEFSIAGSSNSLPQDSSQHLCHQPAHTIIKEACHTTPTQPQGNQPQTLSSGTASPRPSPVIKPSIQLYSTGIRMAMVNKVIGNTPITEFSTEIRQTLYSIKSEVASLDIGVSKTATRNQHLINFLPTVSDFTKYPLQNQQEAIYQTCAETVPQTTLHKLLCWKYNGTDNITLIQTMKYLKQHENPSIVLLFGIKSSGNDADQAIEEIGFTGSYLVHPFLFDDGVWLLWKKDVVIEVNSPTSHLIYATVHFLPHPSNRMLCGTGKSSEANAPYAR</sequence>
<reference evidence="3 4" key="1">
    <citation type="journal article" date="2016" name="G3 (Bethesda)">
        <title>First Draft Assembly and Annotation of the Genome of a California Endemic Oak Quercus lobata Nee (Fagaceae).</title>
        <authorList>
            <person name="Sork V.L."/>
            <person name="Fitz-Gibbon S.T."/>
            <person name="Puiu D."/>
            <person name="Crepeau M."/>
            <person name="Gugger P.F."/>
            <person name="Sherman R."/>
            <person name="Stevens K."/>
            <person name="Langley C.H."/>
            <person name="Pellegrini M."/>
            <person name="Salzberg S.L."/>
        </authorList>
    </citation>
    <scope>NUCLEOTIDE SEQUENCE [LARGE SCALE GENOMIC DNA]</scope>
    <source>
        <strain evidence="3 4">cv. SW786</strain>
    </source>
</reference>
<evidence type="ECO:0000259" key="2">
    <source>
        <dbReference type="Pfam" id="PF14111"/>
    </source>
</evidence>
<feature type="region of interest" description="Disordered" evidence="1">
    <location>
        <begin position="58"/>
        <end position="85"/>
    </location>
</feature>
<feature type="region of interest" description="Disordered" evidence="1">
    <location>
        <begin position="837"/>
        <end position="864"/>
    </location>
</feature>
<proteinExistence type="predicted"/>
<dbReference type="InParanoid" id="A0A7N2LE91"/>
<feature type="domain" description="DUF4283" evidence="2">
    <location>
        <begin position="468"/>
        <end position="551"/>
    </location>
</feature>
<accession>A0A7N2LE91</accession>
<organism evidence="3 4">
    <name type="scientific">Quercus lobata</name>
    <name type="common">Valley oak</name>
    <dbReference type="NCBI Taxonomy" id="97700"/>
    <lineage>
        <taxon>Eukaryota</taxon>
        <taxon>Viridiplantae</taxon>
        <taxon>Streptophyta</taxon>
        <taxon>Embryophyta</taxon>
        <taxon>Tracheophyta</taxon>
        <taxon>Spermatophyta</taxon>
        <taxon>Magnoliopsida</taxon>
        <taxon>eudicotyledons</taxon>
        <taxon>Gunneridae</taxon>
        <taxon>Pentapetalae</taxon>
        <taxon>rosids</taxon>
        <taxon>fabids</taxon>
        <taxon>Fagales</taxon>
        <taxon>Fagaceae</taxon>
        <taxon>Quercus</taxon>
    </lineage>
</organism>
<feature type="compositionally biased region" description="Polar residues" evidence="1">
    <location>
        <begin position="808"/>
        <end position="822"/>
    </location>
</feature>
<feature type="compositionally biased region" description="Polar residues" evidence="1">
    <location>
        <begin position="770"/>
        <end position="782"/>
    </location>
</feature>
<evidence type="ECO:0000313" key="3">
    <source>
        <dbReference type="EnsemblPlants" id="QL04p016008:mrna"/>
    </source>
</evidence>
<dbReference type="InterPro" id="IPR025558">
    <property type="entry name" value="DUF4283"/>
</dbReference>
<feature type="compositionally biased region" description="Basic and acidic residues" evidence="1">
    <location>
        <begin position="58"/>
        <end position="73"/>
    </location>
</feature>
<protein>
    <recommendedName>
        <fullName evidence="2">DUF4283 domain-containing protein</fullName>
    </recommendedName>
</protein>
<dbReference type="PANTHER" id="PTHR31286:SF99">
    <property type="entry name" value="DUF4283 DOMAIN-CONTAINING PROTEIN"/>
    <property type="match status" value="1"/>
</dbReference>